<evidence type="ECO:0000256" key="8">
    <source>
        <dbReference type="ARBA" id="ARBA00022621"/>
    </source>
</evidence>
<keyword evidence="14" id="KW-0408">Iron</keyword>
<gene>
    <name evidence="24" type="ORF">CWS20_04670</name>
</gene>
<protein>
    <recommendedName>
        <fullName evidence="6">Flavohemoprotein</fullName>
        <ecNumber evidence="5">1.14.12.17</ecNumber>
    </recommendedName>
    <alternativeName>
        <fullName evidence="17">Flavohemoglobin</fullName>
    </alternativeName>
    <alternativeName>
        <fullName evidence="16">Hemoglobin-like protein</fullName>
    </alternativeName>
    <alternativeName>
        <fullName evidence="18">Nitric oxide dioxygenase</fullName>
    </alternativeName>
</protein>
<dbReference type="GO" id="GO:0019825">
    <property type="term" value="F:oxygen binding"/>
    <property type="evidence" value="ECO:0007669"/>
    <property type="project" value="InterPro"/>
</dbReference>
<dbReference type="Gene3D" id="3.40.50.80">
    <property type="entry name" value="Nucleotide-binding domain of ferredoxin-NADP reductase (FNR) module"/>
    <property type="match status" value="1"/>
</dbReference>
<dbReference type="GO" id="GO:0046872">
    <property type="term" value="F:metal ion binding"/>
    <property type="evidence" value="ECO:0007669"/>
    <property type="project" value="UniProtKB-KW"/>
</dbReference>
<comment type="similarity">
    <text evidence="3">In the C-terminal section; belongs to the flavoprotein pyridine nucleotide cytochrome reductase family.</text>
</comment>
<proteinExistence type="inferred from homology"/>
<evidence type="ECO:0000256" key="16">
    <source>
        <dbReference type="ARBA" id="ARBA00030024"/>
    </source>
</evidence>
<comment type="catalytic activity">
    <reaction evidence="19">
        <text>2 nitric oxide + NADH + 2 O2 = 2 nitrate + NAD(+) + H(+)</text>
        <dbReference type="Rhea" id="RHEA:19469"/>
        <dbReference type="ChEBI" id="CHEBI:15378"/>
        <dbReference type="ChEBI" id="CHEBI:15379"/>
        <dbReference type="ChEBI" id="CHEBI:16480"/>
        <dbReference type="ChEBI" id="CHEBI:17632"/>
        <dbReference type="ChEBI" id="CHEBI:57540"/>
        <dbReference type="ChEBI" id="CHEBI:57945"/>
        <dbReference type="EC" id="1.14.12.17"/>
    </reaction>
</comment>
<evidence type="ECO:0000256" key="4">
    <source>
        <dbReference type="ARBA" id="ARBA00008414"/>
    </source>
</evidence>
<sequence>MLSQQTIQTIKATVPVLEQHGVEITTQFYKRLFEHHPELLNIFNHANQKKGRQQTALANTLYAAAQHIEQLEVLVPAVTQIAHKHRSLGVKKEHYPIVGEHLLAAMKEVLGEAATDEVIQAWGDAYGVIANIFIDVEESMYDEADWREFKPFIVSNKVKESAVITSFYLVAKDGQPAPSSKPGQYVTVKVKPEGEQYTSNRQYSLSSNQNEEYLRISVKKELNGKVSNYLHDDVKVGDEIEVSAPAGDFTLKQDSDSPAILISGGVGITPMMGMLHSIASANSSRKTAFIHACKNEQVQAFKQEASDLITAINGEIYTKYEDQSGRLSAEDLANFVNEDGEYYVCGPALFMKSVIAILSELGVPNEKIHFEFFGPAISFEQAENKVGI</sequence>
<evidence type="ECO:0000256" key="5">
    <source>
        <dbReference type="ARBA" id="ARBA00012229"/>
    </source>
</evidence>
<evidence type="ECO:0000259" key="23">
    <source>
        <dbReference type="PROSITE" id="PS51384"/>
    </source>
</evidence>
<dbReference type="Pfam" id="PF00970">
    <property type="entry name" value="FAD_binding_6"/>
    <property type="match status" value="1"/>
</dbReference>
<dbReference type="FunFam" id="1.10.490.10:FF:000003">
    <property type="entry name" value="Flavohemoprotein"/>
    <property type="match status" value="1"/>
</dbReference>
<dbReference type="EC" id="1.14.12.17" evidence="5"/>
<evidence type="ECO:0000256" key="19">
    <source>
        <dbReference type="ARBA" id="ARBA00048649"/>
    </source>
</evidence>
<dbReference type="GO" id="GO:0046210">
    <property type="term" value="P:nitric oxide catabolic process"/>
    <property type="evidence" value="ECO:0007669"/>
    <property type="project" value="TreeGrafter"/>
</dbReference>
<feature type="domain" description="Globin" evidence="22">
    <location>
        <begin position="1"/>
        <end position="138"/>
    </location>
</feature>
<dbReference type="Gene3D" id="1.10.490.10">
    <property type="entry name" value="Globins"/>
    <property type="match status" value="1"/>
</dbReference>
<dbReference type="AlphaFoldDB" id="A0A2N0ZLB2"/>
<keyword evidence="12" id="KW-0521">NADP</keyword>
<evidence type="ECO:0000256" key="11">
    <source>
        <dbReference type="ARBA" id="ARBA00022827"/>
    </source>
</evidence>
<evidence type="ECO:0000259" key="22">
    <source>
        <dbReference type="PROSITE" id="PS01033"/>
    </source>
</evidence>
<dbReference type="PANTHER" id="PTHR43396:SF3">
    <property type="entry name" value="FLAVOHEMOPROTEIN"/>
    <property type="match status" value="1"/>
</dbReference>
<comment type="similarity">
    <text evidence="4">Belongs to the globin family. Two-domain flavohemoproteins subfamily.</text>
</comment>
<evidence type="ECO:0000313" key="25">
    <source>
        <dbReference type="Proteomes" id="UP000233343"/>
    </source>
</evidence>
<evidence type="ECO:0000313" key="24">
    <source>
        <dbReference type="EMBL" id="PKG30288.1"/>
    </source>
</evidence>
<dbReference type="CDD" id="cd14777">
    <property type="entry name" value="Yhb1-globin-like"/>
    <property type="match status" value="1"/>
</dbReference>
<comment type="cofactor">
    <cofactor evidence="2">
        <name>FAD</name>
        <dbReference type="ChEBI" id="CHEBI:57692"/>
    </cofactor>
</comment>
<keyword evidence="13" id="KW-0560">Oxidoreductase</keyword>
<evidence type="ECO:0000256" key="17">
    <source>
        <dbReference type="ARBA" id="ARBA00030929"/>
    </source>
</evidence>
<dbReference type="GO" id="GO:0008941">
    <property type="term" value="F:nitric oxide dioxygenase NAD(P)H activity"/>
    <property type="evidence" value="ECO:0007669"/>
    <property type="project" value="UniProtKB-EC"/>
</dbReference>
<evidence type="ECO:0000256" key="2">
    <source>
        <dbReference type="ARBA" id="ARBA00001974"/>
    </source>
</evidence>
<keyword evidence="11" id="KW-0274">FAD</keyword>
<dbReference type="InterPro" id="IPR017938">
    <property type="entry name" value="Riboflavin_synthase-like_b-brl"/>
</dbReference>
<dbReference type="InterPro" id="IPR001433">
    <property type="entry name" value="OxRdtase_FAD/NAD-bd"/>
</dbReference>
<dbReference type="FunFam" id="2.40.30.10:FF:000034">
    <property type="entry name" value="Flavohemoprotein"/>
    <property type="match status" value="1"/>
</dbReference>
<dbReference type="GO" id="GO:0071949">
    <property type="term" value="F:FAD binding"/>
    <property type="evidence" value="ECO:0007669"/>
    <property type="project" value="TreeGrafter"/>
</dbReference>
<dbReference type="Pfam" id="PF00175">
    <property type="entry name" value="NAD_binding_1"/>
    <property type="match status" value="1"/>
</dbReference>
<feature type="domain" description="FAD-binding FR-type" evidence="23">
    <location>
        <begin position="147"/>
        <end position="252"/>
    </location>
</feature>
<evidence type="ECO:0000256" key="14">
    <source>
        <dbReference type="ARBA" id="ARBA00023004"/>
    </source>
</evidence>
<evidence type="ECO:0000256" key="21">
    <source>
        <dbReference type="RuleBase" id="RU000356"/>
    </source>
</evidence>
<evidence type="ECO:0000256" key="13">
    <source>
        <dbReference type="ARBA" id="ARBA00023002"/>
    </source>
</evidence>
<evidence type="ECO:0000256" key="10">
    <source>
        <dbReference type="ARBA" id="ARBA00022723"/>
    </source>
</evidence>
<evidence type="ECO:0000256" key="6">
    <source>
        <dbReference type="ARBA" id="ARBA00014637"/>
    </source>
</evidence>
<organism evidence="24 25">
    <name type="scientific">Cytobacillus horneckiae</name>
    <dbReference type="NCBI Taxonomy" id="549687"/>
    <lineage>
        <taxon>Bacteria</taxon>
        <taxon>Bacillati</taxon>
        <taxon>Bacillota</taxon>
        <taxon>Bacilli</taxon>
        <taxon>Bacillales</taxon>
        <taxon>Bacillaceae</taxon>
        <taxon>Cytobacillus</taxon>
    </lineage>
</organism>
<dbReference type="SUPFAM" id="SSF46458">
    <property type="entry name" value="Globin-like"/>
    <property type="match status" value="1"/>
</dbReference>
<comment type="cofactor">
    <cofactor evidence="1">
        <name>heme b</name>
        <dbReference type="ChEBI" id="CHEBI:60344"/>
    </cofactor>
</comment>
<keyword evidence="9" id="KW-0285">Flavoprotein</keyword>
<dbReference type="RefSeq" id="WP_066199645.1">
    <property type="nucleotide sequence ID" value="NZ_JAFDQP010000002.1"/>
</dbReference>
<dbReference type="NCBIfam" id="NF009805">
    <property type="entry name" value="PRK13289.1"/>
    <property type="match status" value="1"/>
</dbReference>
<dbReference type="InterPro" id="IPR017927">
    <property type="entry name" value="FAD-bd_FR_type"/>
</dbReference>
<evidence type="ECO:0000256" key="20">
    <source>
        <dbReference type="ARBA" id="ARBA00049433"/>
    </source>
</evidence>
<evidence type="ECO:0000256" key="9">
    <source>
        <dbReference type="ARBA" id="ARBA00022630"/>
    </source>
</evidence>
<dbReference type="EMBL" id="PISD01000008">
    <property type="protein sequence ID" value="PKG30288.1"/>
    <property type="molecule type" value="Genomic_DNA"/>
</dbReference>
<evidence type="ECO:0000256" key="3">
    <source>
        <dbReference type="ARBA" id="ARBA00006401"/>
    </source>
</evidence>
<reference evidence="24 25" key="1">
    <citation type="journal article" date="2010" name="Int. J. Syst. Evol. Microbiol.">
        <title>Bacillus horneckiae sp. nov., isolated from a spacecraft-assembly clean room.</title>
        <authorList>
            <person name="Vaishampayan P."/>
            <person name="Probst A."/>
            <person name="Krishnamurthi S."/>
            <person name="Ghosh S."/>
            <person name="Osman S."/>
            <person name="McDowall A."/>
            <person name="Ruckmani A."/>
            <person name="Mayilraj S."/>
            <person name="Venkateswaran K."/>
        </authorList>
    </citation>
    <scope>NUCLEOTIDE SEQUENCE [LARGE SCALE GENOMIC DNA]</scope>
    <source>
        <strain evidence="25">1PO1SC</strain>
    </source>
</reference>
<dbReference type="InterPro" id="IPR012292">
    <property type="entry name" value="Globin/Proto"/>
</dbReference>
<dbReference type="Pfam" id="PF00042">
    <property type="entry name" value="Globin"/>
    <property type="match status" value="1"/>
</dbReference>
<keyword evidence="25" id="KW-1185">Reference proteome</keyword>
<dbReference type="SUPFAM" id="SSF63380">
    <property type="entry name" value="Riboflavin synthase domain-like"/>
    <property type="match status" value="1"/>
</dbReference>
<dbReference type="GO" id="GO:0005344">
    <property type="term" value="F:oxygen carrier activity"/>
    <property type="evidence" value="ECO:0007669"/>
    <property type="project" value="UniProtKB-KW"/>
</dbReference>
<dbReference type="InterPro" id="IPR000971">
    <property type="entry name" value="Globin"/>
</dbReference>
<dbReference type="SUPFAM" id="SSF52343">
    <property type="entry name" value="Ferredoxin reductase-like, C-terminal NADP-linked domain"/>
    <property type="match status" value="1"/>
</dbReference>
<keyword evidence="7 21" id="KW-0349">Heme</keyword>
<dbReference type="GO" id="GO:0071500">
    <property type="term" value="P:cellular response to nitrosative stress"/>
    <property type="evidence" value="ECO:0007669"/>
    <property type="project" value="TreeGrafter"/>
</dbReference>
<evidence type="ECO:0000256" key="15">
    <source>
        <dbReference type="ARBA" id="ARBA00023027"/>
    </source>
</evidence>
<comment type="catalytic activity">
    <reaction evidence="20">
        <text>2 nitric oxide + NADPH + 2 O2 = 2 nitrate + NADP(+) + H(+)</text>
        <dbReference type="Rhea" id="RHEA:19465"/>
        <dbReference type="ChEBI" id="CHEBI:15378"/>
        <dbReference type="ChEBI" id="CHEBI:15379"/>
        <dbReference type="ChEBI" id="CHEBI:16480"/>
        <dbReference type="ChEBI" id="CHEBI:17632"/>
        <dbReference type="ChEBI" id="CHEBI:57783"/>
        <dbReference type="ChEBI" id="CHEBI:58349"/>
        <dbReference type="EC" id="1.14.12.17"/>
    </reaction>
</comment>
<dbReference type="CDD" id="cd06184">
    <property type="entry name" value="flavohem_like_fad_nad_binding"/>
    <property type="match status" value="1"/>
</dbReference>
<dbReference type="InterPro" id="IPR039261">
    <property type="entry name" value="FNR_nucleotide-bd"/>
</dbReference>
<dbReference type="PANTHER" id="PTHR43396">
    <property type="entry name" value="FLAVOHEMOPROTEIN"/>
    <property type="match status" value="1"/>
</dbReference>
<dbReference type="GO" id="GO:0020037">
    <property type="term" value="F:heme binding"/>
    <property type="evidence" value="ECO:0007669"/>
    <property type="project" value="InterPro"/>
</dbReference>
<keyword evidence="15" id="KW-0520">NAD</keyword>
<keyword evidence="21" id="KW-0813">Transport</keyword>
<name>A0A2N0ZLB2_9BACI</name>
<dbReference type="InterPro" id="IPR009050">
    <property type="entry name" value="Globin-like_sf"/>
</dbReference>
<dbReference type="Proteomes" id="UP000233343">
    <property type="component" value="Unassembled WGS sequence"/>
</dbReference>
<keyword evidence="10" id="KW-0479">Metal-binding</keyword>
<evidence type="ECO:0000256" key="1">
    <source>
        <dbReference type="ARBA" id="ARBA00001970"/>
    </source>
</evidence>
<dbReference type="PROSITE" id="PS51384">
    <property type="entry name" value="FAD_FR"/>
    <property type="match status" value="1"/>
</dbReference>
<dbReference type="InterPro" id="IPR008333">
    <property type="entry name" value="Cbr1-like_FAD-bd_dom"/>
</dbReference>
<accession>A0A2N0ZLB2</accession>
<evidence type="ECO:0000256" key="7">
    <source>
        <dbReference type="ARBA" id="ARBA00022617"/>
    </source>
</evidence>
<keyword evidence="8 21" id="KW-0561">Oxygen transport</keyword>
<dbReference type="PRINTS" id="PR00409">
    <property type="entry name" value="PHDIOXRDTASE"/>
</dbReference>
<evidence type="ECO:0000256" key="12">
    <source>
        <dbReference type="ARBA" id="ARBA00022857"/>
    </source>
</evidence>
<dbReference type="Gene3D" id="2.40.30.10">
    <property type="entry name" value="Translation factors"/>
    <property type="match status" value="1"/>
</dbReference>
<evidence type="ECO:0000256" key="18">
    <source>
        <dbReference type="ARBA" id="ARBA00033187"/>
    </source>
</evidence>
<dbReference type="PROSITE" id="PS01033">
    <property type="entry name" value="GLOBIN"/>
    <property type="match status" value="1"/>
</dbReference>
<comment type="caution">
    <text evidence="24">The sequence shown here is derived from an EMBL/GenBank/DDBJ whole genome shotgun (WGS) entry which is preliminary data.</text>
</comment>